<evidence type="ECO:0008006" key="3">
    <source>
        <dbReference type="Google" id="ProtNLM"/>
    </source>
</evidence>
<dbReference type="EMBL" id="QGNW01001745">
    <property type="protein sequence ID" value="RVW31671.1"/>
    <property type="molecule type" value="Genomic_DNA"/>
</dbReference>
<dbReference type="PANTHER" id="PTHR47481:SF22">
    <property type="entry name" value="RETROTRANSPOSON GAG DOMAIN-CONTAINING PROTEIN"/>
    <property type="match status" value="1"/>
</dbReference>
<protein>
    <recommendedName>
        <fullName evidence="3">Retrovirus-related Pol polyprotein from transposon RE1</fullName>
    </recommendedName>
</protein>
<evidence type="ECO:0000313" key="1">
    <source>
        <dbReference type="EMBL" id="RVW31671.1"/>
    </source>
</evidence>
<sequence>MSQIVGINATHEIWIALERNFSTVSKARIMQLRLQLQTAKKGRQSMLKYLFKIKKIVDNLSTIEEYVTEQDHILYILGGLGYEYNSFVMSITSHTDAPNLDDINSLMLAYESLLE</sequence>
<gene>
    <name evidence="1" type="ORF">CK203_103254</name>
</gene>
<dbReference type="PANTHER" id="PTHR47481">
    <property type="match status" value="1"/>
</dbReference>
<dbReference type="Pfam" id="PF14223">
    <property type="entry name" value="Retrotran_gag_2"/>
    <property type="match status" value="1"/>
</dbReference>
<proteinExistence type="predicted"/>
<comment type="caution">
    <text evidence="1">The sequence shown here is derived from an EMBL/GenBank/DDBJ whole genome shotgun (WGS) entry which is preliminary data.</text>
</comment>
<evidence type="ECO:0000313" key="2">
    <source>
        <dbReference type="Proteomes" id="UP000288805"/>
    </source>
</evidence>
<name>A0A438D893_VITVI</name>
<reference evidence="1 2" key="1">
    <citation type="journal article" date="2018" name="PLoS Genet.">
        <title>Population sequencing reveals clonal diversity and ancestral inbreeding in the grapevine cultivar Chardonnay.</title>
        <authorList>
            <person name="Roach M.J."/>
            <person name="Johnson D.L."/>
            <person name="Bohlmann J."/>
            <person name="van Vuuren H.J."/>
            <person name="Jones S.J."/>
            <person name="Pretorius I.S."/>
            <person name="Schmidt S.A."/>
            <person name="Borneman A.R."/>
        </authorList>
    </citation>
    <scope>NUCLEOTIDE SEQUENCE [LARGE SCALE GENOMIC DNA]</scope>
    <source>
        <strain evidence="2">cv. Chardonnay</strain>
        <tissue evidence="1">Leaf</tissue>
    </source>
</reference>
<dbReference type="AlphaFoldDB" id="A0A438D893"/>
<accession>A0A438D893</accession>
<dbReference type="Proteomes" id="UP000288805">
    <property type="component" value="Unassembled WGS sequence"/>
</dbReference>
<organism evidence="1 2">
    <name type="scientific">Vitis vinifera</name>
    <name type="common">Grape</name>
    <dbReference type="NCBI Taxonomy" id="29760"/>
    <lineage>
        <taxon>Eukaryota</taxon>
        <taxon>Viridiplantae</taxon>
        <taxon>Streptophyta</taxon>
        <taxon>Embryophyta</taxon>
        <taxon>Tracheophyta</taxon>
        <taxon>Spermatophyta</taxon>
        <taxon>Magnoliopsida</taxon>
        <taxon>eudicotyledons</taxon>
        <taxon>Gunneridae</taxon>
        <taxon>Pentapetalae</taxon>
        <taxon>rosids</taxon>
        <taxon>Vitales</taxon>
        <taxon>Vitaceae</taxon>
        <taxon>Viteae</taxon>
        <taxon>Vitis</taxon>
    </lineage>
</organism>